<dbReference type="Proteomes" id="UP000324091">
    <property type="component" value="Chromosome 1"/>
</dbReference>
<keyword evidence="3" id="KW-1185">Reference proteome</keyword>
<gene>
    <name evidence="2" type="ORF">D4764_01G0015580</name>
</gene>
<protein>
    <recommendedName>
        <fullName evidence="4">Sterile alpha motif domain-containing protein 3</fullName>
    </recommendedName>
</protein>
<dbReference type="EMBL" id="RHFK02000001">
    <property type="protein sequence ID" value="TWW81743.1"/>
    <property type="molecule type" value="Genomic_DNA"/>
</dbReference>
<evidence type="ECO:0000313" key="2">
    <source>
        <dbReference type="EMBL" id="TWW81743.1"/>
    </source>
</evidence>
<dbReference type="PANTHER" id="PTHR31025">
    <property type="entry name" value="SI:CH211-196P9.1-RELATED"/>
    <property type="match status" value="1"/>
</dbReference>
<evidence type="ECO:0008006" key="4">
    <source>
        <dbReference type="Google" id="ProtNLM"/>
    </source>
</evidence>
<comment type="caution">
    <text evidence="2">The sequence shown here is derived from an EMBL/GenBank/DDBJ whole genome shotgun (WGS) entry which is preliminary data.</text>
</comment>
<dbReference type="PANTHER" id="PTHR31025:SF27">
    <property type="entry name" value="SI:CH211-193K19.2-RELATED"/>
    <property type="match status" value="1"/>
</dbReference>
<feature type="region of interest" description="Disordered" evidence="1">
    <location>
        <begin position="238"/>
        <end position="274"/>
    </location>
</feature>
<dbReference type="AlphaFoldDB" id="A0A5C6PQH9"/>
<feature type="compositionally biased region" description="Basic and acidic residues" evidence="1">
    <location>
        <begin position="259"/>
        <end position="274"/>
    </location>
</feature>
<evidence type="ECO:0000256" key="1">
    <source>
        <dbReference type="SAM" id="MobiDB-lite"/>
    </source>
</evidence>
<reference evidence="2 3" key="1">
    <citation type="submission" date="2019-04" db="EMBL/GenBank/DDBJ databases">
        <title>Chromosome genome assembly for Takifugu flavidus.</title>
        <authorList>
            <person name="Xiao S."/>
        </authorList>
    </citation>
    <scope>NUCLEOTIDE SEQUENCE [LARGE SCALE GENOMIC DNA]</scope>
    <source>
        <strain evidence="2">HTHZ2018</strain>
        <tissue evidence="2">Muscle</tissue>
    </source>
</reference>
<organism evidence="2 3">
    <name type="scientific">Takifugu flavidus</name>
    <name type="common">sansaifugu</name>
    <dbReference type="NCBI Taxonomy" id="433684"/>
    <lineage>
        <taxon>Eukaryota</taxon>
        <taxon>Metazoa</taxon>
        <taxon>Chordata</taxon>
        <taxon>Craniata</taxon>
        <taxon>Vertebrata</taxon>
        <taxon>Euteleostomi</taxon>
        <taxon>Actinopterygii</taxon>
        <taxon>Neopterygii</taxon>
        <taxon>Teleostei</taxon>
        <taxon>Neoteleostei</taxon>
        <taxon>Acanthomorphata</taxon>
        <taxon>Eupercaria</taxon>
        <taxon>Tetraodontiformes</taxon>
        <taxon>Tetradontoidea</taxon>
        <taxon>Tetraodontidae</taxon>
        <taxon>Takifugu</taxon>
    </lineage>
</organism>
<evidence type="ECO:0000313" key="3">
    <source>
        <dbReference type="Proteomes" id="UP000324091"/>
    </source>
</evidence>
<name>A0A5C6PQH9_9TELE</name>
<proteinExistence type="predicted"/>
<accession>A0A5C6PQH9</accession>
<sequence>MTLLHRVVLSSREARRVQLPEVPASVGQLIDILKERLELRGDFSLQFEDPEFGNALCNLTAISELPAERAVLHIMWDCDSSPLNQSTASVSSSSVFSQDTVSVHSEDFRPSWTDSIQMNLRHVSEWPSPFPIPKFSYDVELKLCKANVTYEKSKKGLAVTRDMKMEILDKIAAAVFEIKGYPEKDELESVASALVLKYPCLKEPGSITGYEGWKASIKYKLGNYRSKLRRAGCNEVNVNRKRKGGDGEDSPFTLKKPKRGEVNHVPDYPQHHDDSTLEEERVALVNEMQKKQKNMTVIRQKMALTFSLRRREVVECQPLVSKVQERWPALFSSEEIAKEFHRITSKDLLGTFNASLGKLVPGLLKLYRSKKGALGEKMEDLLDKPDEQTSDIVSHRKTAALRGLPIFLREDAAKVFLKCLDTDNLEPVLNGASVAILTILQDDDAGTSVLEQVVVLEGEIVLHDIPDLSTALAYLFGLLYALNIDYPKQTRHTFEAIQAIFFELGGSRCSHRIRALKTKLLL</sequence>